<dbReference type="Proteomes" id="UP000028013">
    <property type="component" value="Unassembled WGS sequence"/>
</dbReference>
<dbReference type="NCBIfam" id="NF005293">
    <property type="entry name" value="PRK06816.1"/>
    <property type="match status" value="1"/>
</dbReference>
<evidence type="ECO:0000256" key="2">
    <source>
        <dbReference type="ARBA" id="ARBA00023315"/>
    </source>
</evidence>
<organism evidence="4 5">
    <name type="scientific">Bacteroides uniformis str. 3978 T3 ii</name>
    <dbReference type="NCBI Taxonomy" id="1339349"/>
    <lineage>
        <taxon>Bacteria</taxon>
        <taxon>Pseudomonadati</taxon>
        <taxon>Bacteroidota</taxon>
        <taxon>Bacteroidia</taxon>
        <taxon>Bacteroidales</taxon>
        <taxon>Bacteroidaceae</taxon>
        <taxon>Bacteroides</taxon>
    </lineage>
</organism>
<evidence type="ECO:0000313" key="5">
    <source>
        <dbReference type="Proteomes" id="UP000028013"/>
    </source>
</evidence>
<protein>
    <submittedName>
        <fullName evidence="4">3-oxoacyl-[acyl-carrier-protein] synthase III family protein</fullName>
    </submittedName>
</protein>
<dbReference type="EMBL" id="JNHN01000170">
    <property type="protein sequence ID" value="KDS51416.1"/>
    <property type="molecule type" value="Genomic_DNA"/>
</dbReference>
<dbReference type="GO" id="GO:0016746">
    <property type="term" value="F:acyltransferase activity"/>
    <property type="evidence" value="ECO:0007669"/>
    <property type="project" value="UniProtKB-KW"/>
</dbReference>
<dbReference type="InterPro" id="IPR016039">
    <property type="entry name" value="Thiolase-like"/>
</dbReference>
<dbReference type="PANTHER" id="PTHR34069">
    <property type="entry name" value="3-OXOACYL-[ACYL-CARRIER-PROTEIN] SYNTHASE 3"/>
    <property type="match status" value="1"/>
</dbReference>
<dbReference type="SUPFAM" id="SSF53901">
    <property type="entry name" value="Thiolase-like"/>
    <property type="match status" value="1"/>
</dbReference>
<dbReference type="Pfam" id="PF08541">
    <property type="entry name" value="ACP_syn_III_C"/>
    <property type="match status" value="1"/>
</dbReference>
<evidence type="ECO:0000313" key="4">
    <source>
        <dbReference type="EMBL" id="KDS51416.1"/>
    </source>
</evidence>
<dbReference type="AlphaFoldDB" id="A0A078S3I3"/>
<dbReference type="GO" id="GO:0044550">
    <property type="term" value="P:secondary metabolite biosynthetic process"/>
    <property type="evidence" value="ECO:0007669"/>
    <property type="project" value="TreeGrafter"/>
</dbReference>
<dbReference type="PANTHER" id="PTHR34069:SF3">
    <property type="entry name" value="ACYL-COA:ACYL-COA ALKYLTRANSFERASE"/>
    <property type="match status" value="1"/>
</dbReference>
<comment type="caution">
    <text evidence="4">The sequence shown here is derived from an EMBL/GenBank/DDBJ whole genome shotgun (WGS) entry which is preliminary data.</text>
</comment>
<reference evidence="4 5" key="1">
    <citation type="submission" date="2014-04" db="EMBL/GenBank/DDBJ databases">
        <authorList>
            <person name="Sears C."/>
            <person name="Carroll K."/>
            <person name="Sack B.R."/>
            <person name="Qadri F."/>
            <person name="Myers L.L."/>
            <person name="Chung G.-T."/>
            <person name="Escheverria P."/>
            <person name="Fraser C.M."/>
            <person name="Sadzewicz L."/>
            <person name="Shefchek K.A."/>
            <person name="Tallon L."/>
            <person name="Das S.P."/>
            <person name="Daugherty S."/>
            <person name="Mongodin E.F."/>
        </authorList>
    </citation>
    <scope>NUCLEOTIDE SEQUENCE [LARGE SCALE GENOMIC DNA]</scope>
    <source>
        <strain evidence="4 5">3978 T3 ii</strain>
    </source>
</reference>
<name>A0A078S3I3_BACUN</name>
<keyword evidence="2" id="KW-0012">Acyltransferase</keyword>
<sequence>MDKNVYITKLSSFLPNEPVENDEMEDSLGYIGGHSSRIKRIILGQNQIKQRYYAIKGGNYTHTNAELMANAIAGLFDDGFAAKDIQLLSCGTSTPDQMMPSHTSMVHGLLKDSNPIPILSPSGVCCSAAHALEYCFLSVLSGHTNNAICGGSELFSPLLRSNIFEEEYKAISQIQSNPYIAFEKDFLRWMLSDGAGCALLSDMPSDGISLKIKWIESVSYANELDVCMSQGLQNTASGEWTSWKAMRPVDWQTQSIFAIKQNIKLLAEYGVEKSVLHIANSCKKHQLNFADVDYFLPHISSMFFYDKLADKLKEKGLLLDEQKWFTNLSYVGNVGAASIFIMLDELFNSSKLKNGELIYLFIPESGRFSYTTALLKVECV</sequence>
<dbReference type="PATRIC" id="fig|1339349.3.peg.1974"/>
<gene>
    <name evidence="4" type="ORF">M094_0728</name>
</gene>
<evidence type="ECO:0000259" key="3">
    <source>
        <dbReference type="Pfam" id="PF08541"/>
    </source>
</evidence>
<evidence type="ECO:0000256" key="1">
    <source>
        <dbReference type="ARBA" id="ARBA00022679"/>
    </source>
</evidence>
<proteinExistence type="predicted"/>
<dbReference type="InterPro" id="IPR013747">
    <property type="entry name" value="ACP_syn_III_C"/>
</dbReference>
<dbReference type="Gene3D" id="3.40.47.10">
    <property type="match status" value="2"/>
</dbReference>
<dbReference type="CDD" id="cd00827">
    <property type="entry name" value="init_cond_enzymes"/>
    <property type="match status" value="1"/>
</dbReference>
<accession>A0A078S3I3</accession>
<feature type="domain" description="Beta-ketoacyl-[acyl-carrier-protein] synthase III C-terminal" evidence="3">
    <location>
        <begin position="282"/>
        <end position="361"/>
    </location>
</feature>
<dbReference type="RefSeq" id="WP_005836192.1">
    <property type="nucleotide sequence ID" value="NZ_JNHN01000170.1"/>
</dbReference>
<keyword evidence="1" id="KW-0808">Transferase</keyword>